<keyword evidence="5 8" id="KW-0067">ATP-binding</keyword>
<comment type="subunit">
    <text evidence="8">The complex is probably composed of two ATP-binding proteins, two transmembrane proteins and a solute-binding protein.</text>
</comment>
<dbReference type="EMBL" id="QXXA01000006">
    <property type="protein sequence ID" value="NBI06511.1"/>
    <property type="molecule type" value="Genomic_DNA"/>
</dbReference>
<keyword evidence="3" id="KW-0677">Repeat</keyword>
<dbReference type="SUPFAM" id="SSF52540">
    <property type="entry name" value="P-loop containing nucleoside triphosphate hydrolases"/>
    <property type="match status" value="1"/>
</dbReference>
<keyword evidence="8" id="KW-1003">Cell membrane</keyword>
<accession>A0A845QW70</accession>
<dbReference type="GO" id="GO:0005886">
    <property type="term" value="C:plasma membrane"/>
    <property type="evidence" value="ECO:0007669"/>
    <property type="project" value="UniProtKB-SubCell"/>
</dbReference>
<evidence type="ECO:0000256" key="6">
    <source>
        <dbReference type="ARBA" id="ARBA00023122"/>
    </source>
</evidence>
<keyword evidence="8" id="KW-0472">Membrane</keyword>
<dbReference type="SUPFAM" id="SSF54631">
    <property type="entry name" value="CBS-domain pair"/>
    <property type="match status" value="1"/>
</dbReference>
<reference evidence="11 12" key="1">
    <citation type="submission" date="2018-08" db="EMBL/GenBank/DDBJ databases">
        <title>Murine metabolic-syndrome-specific gut microbial biobank.</title>
        <authorList>
            <person name="Liu C."/>
        </authorList>
    </citation>
    <scope>NUCLEOTIDE SEQUENCE [LARGE SCALE GENOMIC DNA]</scope>
    <source>
        <strain evidence="11 12">583</strain>
    </source>
</reference>
<dbReference type="GO" id="GO:0015418">
    <property type="term" value="F:ABC-type quaternary ammonium compound transporting activity"/>
    <property type="evidence" value="ECO:0007669"/>
    <property type="project" value="UniProtKB-EC"/>
</dbReference>
<evidence type="ECO:0000256" key="5">
    <source>
        <dbReference type="ARBA" id="ARBA00022840"/>
    </source>
</evidence>
<dbReference type="Proteomes" id="UP000467132">
    <property type="component" value="Unassembled WGS sequence"/>
</dbReference>
<dbReference type="GO" id="GO:0005524">
    <property type="term" value="F:ATP binding"/>
    <property type="evidence" value="ECO:0007669"/>
    <property type="project" value="UniProtKB-UniRule"/>
</dbReference>
<dbReference type="OrthoDB" id="9802264at2"/>
<evidence type="ECO:0000259" key="10">
    <source>
        <dbReference type="PROSITE" id="PS51371"/>
    </source>
</evidence>
<dbReference type="Pfam" id="PF00005">
    <property type="entry name" value="ABC_tran"/>
    <property type="match status" value="1"/>
</dbReference>
<dbReference type="SMART" id="SM00116">
    <property type="entry name" value="CBS"/>
    <property type="match status" value="2"/>
</dbReference>
<keyword evidence="12" id="KW-1185">Reference proteome</keyword>
<dbReference type="PROSITE" id="PS50893">
    <property type="entry name" value="ABC_TRANSPORTER_2"/>
    <property type="match status" value="1"/>
</dbReference>
<dbReference type="InterPro" id="IPR017871">
    <property type="entry name" value="ABC_transporter-like_CS"/>
</dbReference>
<dbReference type="Gene3D" id="3.10.580.10">
    <property type="entry name" value="CBS-domain"/>
    <property type="match status" value="1"/>
</dbReference>
<protein>
    <recommendedName>
        <fullName evidence="8">Quaternary amine transport ATP-binding protein</fullName>
        <ecNumber evidence="8">7.6.2.9</ecNumber>
    </recommendedName>
</protein>
<gene>
    <name evidence="11" type="ORF">D3Z33_06495</name>
</gene>
<dbReference type="Gene3D" id="3.40.50.300">
    <property type="entry name" value="P-loop containing nucleotide triphosphate hydrolases"/>
    <property type="match status" value="1"/>
</dbReference>
<dbReference type="PROSITE" id="PS51371">
    <property type="entry name" value="CBS"/>
    <property type="match status" value="1"/>
</dbReference>
<dbReference type="InterPro" id="IPR000644">
    <property type="entry name" value="CBS_dom"/>
</dbReference>
<dbReference type="GO" id="GO:0006970">
    <property type="term" value="P:response to osmotic stress"/>
    <property type="evidence" value="ECO:0007669"/>
    <property type="project" value="UniProtKB-ARBA"/>
</dbReference>
<name>A0A845QW70_9CLOT</name>
<dbReference type="InterPro" id="IPR005892">
    <property type="entry name" value="Gly-betaine_transp_ATP-bd"/>
</dbReference>
<dbReference type="InterPro" id="IPR003593">
    <property type="entry name" value="AAA+_ATPase"/>
</dbReference>
<dbReference type="InterPro" id="IPR027417">
    <property type="entry name" value="P-loop_NTPase"/>
</dbReference>
<proteinExistence type="inferred from homology"/>
<feature type="domain" description="ABC transporter" evidence="9">
    <location>
        <begin position="2"/>
        <end position="238"/>
    </location>
</feature>
<evidence type="ECO:0000313" key="12">
    <source>
        <dbReference type="Proteomes" id="UP000467132"/>
    </source>
</evidence>
<comment type="subcellular location">
    <subcellularLocation>
        <location evidence="8">Cell inner membrane</location>
        <topology evidence="8">Peripheral membrane protein</topology>
    </subcellularLocation>
</comment>
<evidence type="ECO:0000259" key="9">
    <source>
        <dbReference type="PROSITE" id="PS50893"/>
    </source>
</evidence>
<evidence type="ECO:0000256" key="2">
    <source>
        <dbReference type="ARBA" id="ARBA00022448"/>
    </source>
</evidence>
<dbReference type="Pfam" id="PF00571">
    <property type="entry name" value="CBS"/>
    <property type="match status" value="2"/>
</dbReference>
<dbReference type="RefSeq" id="WP_160196987.1">
    <property type="nucleotide sequence ID" value="NZ_QXXA01000006.1"/>
</dbReference>
<keyword evidence="4 8" id="KW-0547">Nucleotide-binding</keyword>
<comment type="caution">
    <text evidence="11">The sequence shown here is derived from an EMBL/GenBank/DDBJ whole genome shotgun (WGS) entry which is preliminary data.</text>
</comment>
<dbReference type="FunFam" id="3.40.50.300:FF:000201">
    <property type="entry name" value="Glycine betaine/L-proline ABC transporter ATP-binding protein"/>
    <property type="match status" value="1"/>
</dbReference>
<sequence>MIQFKNVKKIFDDATEAVIDDLSFQIKKGELVVLIGESGCGKTTTMKMINRLIEPSGGEILINGDNILDINAIELRRNIGYVIQMVGLFPHMTVSENIELVPLLKEWTQEEREERARELLDLVGLPADEYAKRYPSELSGGQQQRVGIARALAANPDILLMDEPFSALDPITREQLQDELIRLQSELSKTIVMVSHDMDEAIKMADRIAVMDKGNIVQFDTPEEILSNPKNEFIENFVGKDRLWRSPELISASDIMVKKYPKIYLRRRLAEAVERMREREVNFLIIVDKDENYQGYITAKDTRSNDKNMTMTELKRTDIKPVHEDMSMADVINIINEQNINFVPVINSQNKVKGAVTKSSALNVISDLLQVD</sequence>
<dbReference type="PANTHER" id="PTHR43117">
    <property type="entry name" value="OSMOPROTECTANT IMPORT ATP-BINDING PROTEIN OSMV"/>
    <property type="match status" value="1"/>
</dbReference>
<keyword evidence="6 7" id="KW-0129">CBS domain</keyword>
<dbReference type="InterPro" id="IPR003439">
    <property type="entry name" value="ABC_transporter-like_ATP-bd"/>
</dbReference>
<dbReference type="InterPro" id="IPR046342">
    <property type="entry name" value="CBS_dom_sf"/>
</dbReference>
<evidence type="ECO:0000256" key="4">
    <source>
        <dbReference type="ARBA" id="ARBA00022741"/>
    </source>
</evidence>
<dbReference type="PANTHER" id="PTHR43117:SF4">
    <property type="entry name" value="OSMOPROTECTANT IMPORT ATP-BINDING PROTEIN OSMV"/>
    <property type="match status" value="1"/>
</dbReference>
<evidence type="ECO:0000256" key="3">
    <source>
        <dbReference type="ARBA" id="ARBA00022737"/>
    </source>
</evidence>
<keyword evidence="2 8" id="KW-0813">Transport</keyword>
<dbReference type="GO" id="GO:0006865">
    <property type="term" value="P:amino acid transport"/>
    <property type="evidence" value="ECO:0007669"/>
    <property type="project" value="UniProtKB-UniRule"/>
</dbReference>
<evidence type="ECO:0000313" key="11">
    <source>
        <dbReference type="EMBL" id="NBI06511.1"/>
    </source>
</evidence>
<dbReference type="NCBIfam" id="TIGR01186">
    <property type="entry name" value="proV"/>
    <property type="match status" value="1"/>
</dbReference>
<dbReference type="PROSITE" id="PS00211">
    <property type="entry name" value="ABC_TRANSPORTER_1"/>
    <property type="match status" value="1"/>
</dbReference>
<comment type="catalytic activity">
    <reaction evidence="8">
        <text>a quaternary ammonium(out) + ATP + H2O = a quaternary ammonium(in) + ADP + phosphate + H(+)</text>
        <dbReference type="Rhea" id="RHEA:11036"/>
        <dbReference type="ChEBI" id="CHEBI:15377"/>
        <dbReference type="ChEBI" id="CHEBI:15378"/>
        <dbReference type="ChEBI" id="CHEBI:30616"/>
        <dbReference type="ChEBI" id="CHEBI:35267"/>
        <dbReference type="ChEBI" id="CHEBI:43474"/>
        <dbReference type="ChEBI" id="CHEBI:456216"/>
    </reaction>
</comment>
<evidence type="ECO:0000256" key="7">
    <source>
        <dbReference type="PROSITE-ProRule" id="PRU00703"/>
    </source>
</evidence>
<dbReference type="GO" id="GO:0016887">
    <property type="term" value="F:ATP hydrolysis activity"/>
    <property type="evidence" value="ECO:0007669"/>
    <property type="project" value="UniProtKB-UniRule"/>
</dbReference>
<dbReference type="EC" id="7.6.2.9" evidence="8"/>
<dbReference type="GO" id="GO:0031460">
    <property type="term" value="P:glycine betaine transport"/>
    <property type="evidence" value="ECO:0007669"/>
    <property type="project" value="InterPro"/>
</dbReference>
<dbReference type="AlphaFoldDB" id="A0A845QW70"/>
<dbReference type="SMART" id="SM00382">
    <property type="entry name" value="AAA"/>
    <property type="match status" value="1"/>
</dbReference>
<keyword evidence="8" id="KW-0997">Cell inner membrane</keyword>
<evidence type="ECO:0000256" key="1">
    <source>
        <dbReference type="ARBA" id="ARBA00005417"/>
    </source>
</evidence>
<feature type="domain" description="CBS" evidence="10">
    <location>
        <begin position="311"/>
        <end position="371"/>
    </location>
</feature>
<organism evidence="11 12">
    <name type="scientific">Senegalia massiliensis</name>
    <dbReference type="NCBI Taxonomy" id="1720316"/>
    <lineage>
        <taxon>Bacteria</taxon>
        <taxon>Bacillati</taxon>
        <taxon>Bacillota</taxon>
        <taxon>Clostridia</taxon>
        <taxon>Eubacteriales</taxon>
        <taxon>Clostridiaceae</taxon>
        <taxon>Senegalia</taxon>
    </lineage>
</organism>
<evidence type="ECO:0000256" key="8">
    <source>
        <dbReference type="RuleBase" id="RU369116"/>
    </source>
</evidence>
<comment type="similarity">
    <text evidence="1 8">Belongs to the ABC transporter superfamily.</text>
</comment>